<comment type="caution">
    <text evidence="1">The sequence shown here is derived from an EMBL/GenBank/DDBJ whole genome shotgun (WGS) entry which is preliminary data.</text>
</comment>
<dbReference type="EMBL" id="JAGFNK010000023">
    <property type="protein sequence ID" value="KAI9511372.1"/>
    <property type="molecule type" value="Genomic_DNA"/>
</dbReference>
<dbReference type="Proteomes" id="UP001207468">
    <property type="component" value="Unassembled WGS sequence"/>
</dbReference>
<accession>A0ACC0UIP0</accession>
<organism evidence="1 2">
    <name type="scientific">Russula earlei</name>
    <dbReference type="NCBI Taxonomy" id="71964"/>
    <lineage>
        <taxon>Eukaryota</taxon>
        <taxon>Fungi</taxon>
        <taxon>Dikarya</taxon>
        <taxon>Basidiomycota</taxon>
        <taxon>Agaricomycotina</taxon>
        <taxon>Agaricomycetes</taxon>
        <taxon>Russulales</taxon>
        <taxon>Russulaceae</taxon>
        <taxon>Russula</taxon>
    </lineage>
</organism>
<gene>
    <name evidence="1" type="ORF">F5148DRAFT_1171988</name>
</gene>
<evidence type="ECO:0000313" key="1">
    <source>
        <dbReference type="EMBL" id="KAI9511372.1"/>
    </source>
</evidence>
<protein>
    <submittedName>
        <fullName evidence="1">Uncharacterized protein</fullName>
    </submittedName>
</protein>
<proteinExistence type="predicted"/>
<evidence type="ECO:0000313" key="2">
    <source>
        <dbReference type="Proteomes" id="UP001207468"/>
    </source>
</evidence>
<name>A0ACC0UIP0_9AGAM</name>
<keyword evidence="2" id="KW-1185">Reference proteome</keyword>
<reference evidence="1" key="1">
    <citation type="submission" date="2021-03" db="EMBL/GenBank/DDBJ databases">
        <title>Evolutionary priming and transition to the ectomycorrhizal habit in an iconic lineage of mushroom-forming fungi: is preadaptation a requirement?</title>
        <authorList>
            <consortium name="DOE Joint Genome Institute"/>
            <person name="Looney B.P."/>
            <person name="Miyauchi S."/>
            <person name="Morin E."/>
            <person name="Drula E."/>
            <person name="Courty P.E."/>
            <person name="Chicoki N."/>
            <person name="Fauchery L."/>
            <person name="Kohler A."/>
            <person name="Kuo A."/>
            <person name="LaButti K."/>
            <person name="Pangilinan J."/>
            <person name="Lipzen A."/>
            <person name="Riley R."/>
            <person name="Andreopoulos W."/>
            <person name="He G."/>
            <person name="Johnson J."/>
            <person name="Barry K.W."/>
            <person name="Grigoriev I.V."/>
            <person name="Nagy L."/>
            <person name="Hibbett D."/>
            <person name="Henrissat B."/>
            <person name="Matheny P.B."/>
            <person name="Labbe J."/>
            <person name="Martin A.F."/>
        </authorList>
    </citation>
    <scope>NUCLEOTIDE SEQUENCE</scope>
    <source>
        <strain evidence="1">BPL698</strain>
    </source>
</reference>
<sequence length="215" mass="21631">MLSSLLVLAIAALAPLAQATVYVTNPVGSSSLPAGQPVSINWKDDGNSPTLAAFGLATVGLYAGNQQQQTLLQLISTVDVSKVSSLNWTPDATVGPNYNAYFLRFTSSNLTDPANPQYRAEAFSAKFTLTGMSGQFNATVQAEISGVGTASMGPVSTAAPASSGSAAPSITSARPAASSGPASSSTNKSNGAGHMVVPRVLGATGVAAVAFAFFL</sequence>